<dbReference type="AlphaFoldDB" id="A0A1J5QEJ8"/>
<gene>
    <name evidence="2" type="primary">resA_44</name>
    <name evidence="2" type="ORF">GALL_366090</name>
</gene>
<accession>A0A1J5QEJ8</accession>
<proteinExistence type="predicted"/>
<dbReference type="SUPFAM" id="SSF52833">
    <property type="entry name" value="Thioredoxin-like"/>
    <property type="match status" value="1"/>
</dbReference>
<feature type="domain" description="Thioredoxin" evidence="1">
    <location>
        <begin position="28"/>
        <end position="171"/>
    </location>
</feature>
<dbReference type="InterPro" id="IPR013740">
    <property type="entry name" value="Redoxin"/>
</dbReference>
<dbReference type="InterPro" id="IPR013766">
    <property type="entry name" value="Thioredoxin_domain"/>
</dbReference>
<dbReference type="Pfam" id="PF08534">
    <property type="entry name" value="Redoxin"/>
    <property type="match status" value="1"/>
</dbReference>
<dbReference type="Gene3D" id="3.40.30.10">
    <property type="entry name" value="Glutaredoxin"/>
    <property type="match status" value="1"/>
</dbReference>
<organism evidence="2">
    <name type="scientific">mine drainage metagenome</name>
    <dbReference type="NCBI Taxonomy" id="410659"/>
    <lineage>
        <taxon>unclassified sequences</taxon>
        <taxon>metagenomes</taxon>
        <taxon>ecological metagenomes</taxon>
    </lineage>
</organism>
<sequence>MQAKWKMPVTFAALGALLLAAWLAWNAFGRSQHAPELSYRLLDGATLTSQQLRGKVVLVNFWATSCTTCVGEMPKLVRTYDAYAPKGFELVAVSMSYDQPDFVRHFVKDGPDGSLPFPVAFDAGGGIAQAFGDVRLTPTSFLIDKSGHIVKRYVGPPDFSELHALIGKLLAQPA</sequence>
<dbReference type="InterPro" id="IPR050553">
    <property type="entry name" value="Thioredoxin_ResA/DsbE_sf"/>
</dbReference>
<dbReference type="PANTHER" id="PTHR42852:SF18">
    <property type="entry name" value="CHROMOSOME UNDETERMINED SCAFFOLD_47, WHOLE GENOME SHOTGUN SEQUENCE"/>
    <property type="match status" value="1"/>
</dbReference>
<dbReference type="PROSITE" id="PS51352">
    <property type="entry name" value="THIOREDOXIN_2"/>
    <property type="match status" value="1"/>
</dbReference>
<evidence type="ECO:0000259" key="1">
    <source>
        <dbReference type="PROSITE" id="PS51352"/>
    </source>
</evidence>
<dbReference type="InterPro" id="IPR036249">
    <property type="entry name" value="Thioredoxin-like_sf"/>
</dbReference>
<protein>
    <submittedName>
        <fullName evidence="2">Thiol-disulfide oxidoreductase ResA</fullName>
    </submittedName>
</protein>
<dbReference type="GO" id="GO:0016491">
    <property type="term" value="F:oxidoreductase activity"/>
    <property type="evidence" value="ECO:0007669"/>
    <property type="project" value="InterPro"/>
</dbReference>
<dbReference type="CDD" id="cd02966">
    <property type="entry name" value="TlpA_like_family"/>
    <property type="match status" value="1"/>
</dbReference>
<reference evidence="2" key="1">
    <citation type="submission" date="2016-10" db="EMBL/GenBank/DDBJ databases">
        <title>Sequence of Gallionella enrichment culture.</title>
        <authorList>
            <person name="Poehlein A."/>
            <person name="Muehling M."/>
            <person name="Daniel R."/>
        </authorList>
    </citation>
    <scope>NUCLEOTIDE SEQUENCE</scope>
</reference>
<evidence type="ECO:0000313" key="2">
    <source>
        <dbReference type="EMBL" id="OIQ81618.1"/>
    </source>
</evidence>
<dbReference type="PANTHER" id="PTHR42852">
    <property type="entry name" value="THIOL:DISULFIDE INTERCHANGE PROTEIN DSBE"/>
    <property type="match status" value="1"/>
</dbReference>
<dbReference type="EMBL" id="MLJW01000901">
    <property type="protein sequence ID" value="OIQ81618.1"/>
    <property type="molecule type" value="Genomic_DNA"/>
</dbReference>
<comment type="caution">
    <text evidence="2">The sequence shown here is derived from an EMBL/GenBank/DDBJ whole genome shotgun (WGS) entry which is preliminary data.</text>
</comment>
<name>A0A1J5QEJ8_9ZZZZ</name>